<name>A0A1I2N9A8_9FIRM</name>
<evidence type="ECO:0000256" key="4">
    <source>
        <dbReference type="ARBA" id="ARBA00022827"/>
    </source>
</evidence>
<feature type="domain" description="Acyl-CoA oxidase/dehydrogenase middle" evidence="8">
    <location>
        <begin position="163"/>
        <end position="272"/>
    </location>
</feature>
<dbReference type="InterPro" id="IPR009100">
    <property type="entry name" value="AcylCoA_DH/oxidase_NM_dom_sf"/>
</dbReference>
<dbReference type="PANTHER" id="PTHR42803">
    <property type="entry name" value="ACYL-COA DEHYDROGENASE"/>
    <property type="match status" value="1"/>
</dbReference>
<evidence type="ECO:0000259" key="9">
    <source>
        <dbReference type="Pfam" id="PF12806"/>
    </source>
</evidence>
<dbReference type="Pfam" id="PF00441">
    <property type="entry name" value="Acyl-CoA_dh_1"/>
    <property type="match status" value="1"/>
</dbReference>
<proteinExistence type="inferred from homology"/>
<evidence type="ECO:0000259" key="8">
    <source>
        <dbReference type="Pfam" id="PF02770"/>
    </source>
</evidence>
<dbReference type="InterPro" id="IPR036250">
    <property type="entry name" value="AcylCo_DH-like_C"/>
</dbReference>
<evidence type="ECO:0000256" key="5">
    <source>
        <dbReference type="ARBA" id="ARBA00023002"/>
    </source>
</evidence>
<dbReference type="InterPro" id="IPR037069">
    <property type="entry name" value="AcylCoA_DH/ox_N_sf"/>
</dbReference>
<protein>
    <submittedName>
        <fullName evidence="10">Acyl-CoA dehydrogenase</fullName>
    </submittedName>
</protein>
<dbReference type="EMBL" id="FOOX01000001">
    <property type="protein sequence ID" value="SFF97971.1"/>
    <property type="molecule type" value="Genomic_DNA"/>
</dbReference>
<dbReference type="GO" id="GO:0016627">
    <property type="term" value="F:oxidoreductase activity, acting on the CH-CH group of donors"/>
    <property type="evidence" value="ECO:0007669"/>
    <property type="project" value="InterPro"/>
</dbReference>
<keyword evidence="5 6" id="KW-0560">Oxidoreductase</keyword>
<evidence type="ECO:0000313" key="10">
    <source>
        <dbReference type="EMBL" id="SFF97971.1"/>
    </source>
</evidence>
<feature type="domain" description="Acyl-CoA dehydrogenase/oxidase C-terminal" evidence="7">
    <location>
        <begin position="293"/>
        <end position="456"/>
    </location>
</feature>
<dbReference type="InterPro" id="IPR006091">
    <property type="entry name" value="Acyl-CoA_Oxase/DH_mid-dom"/>
</dbReference>
<feature type="domain" description="Acetyl-CoA dehydrogenase-like C-terminal" evidence="9">
    <location>
        <begin position="474"/>
        <end position="603"/>
    </location>
</feature>
<dbReference type="SUPFAM" id="SSF56645">
    <property type="entry name" value="Acyl-CoA dehydrogenase NM domain-like"/>
    <property type="match status" value="1"/>
</dbReference>
<keyword evidence="3 6" id="KW-0285">Flavoprotein</keyword>
<comment type="similarity">
    <text evidence="2 6">Belongs to the acyl-CoA dehydrogenase family.</text>
</comment>
<keyword evidence="4 6" id="KW-0274">FAD</keyword>
<dbReference type="InterPro" id="IPR009075">
    <property type="entry name" value="AcylCo_DH/oxidase_C"/>
</dbReference>
<dbReference type="Pfam" id="PF02770">
    <property type="entry name" value="Acyl-CoA_dh_M"/>
    <property type="match status" value="1"/>
</dbReference>
<dbReference type="Gene3D" id="2.40.110.10">
    <property type="entry name" value="Butyryl-CoA Dehydrogenase, subunit A, domain 2"/>
    <property type="match status" value="1"/>
</dbReference>
<dbReference type="PANTHER" id="PTHR42803:SF1">
    <property type="entry name" value="BROAD-SPECIFICITY LINEAR ACYL-COA DEHYDROGENASE FADE5"/>
    <property type="match status" value="1"/>
</dbReference>
<dbReference type="SUPFAM" id="SSF47203">
    <property type="entry name" value="Acyl-CoA dehydrogenase C-terminal domain-like"/>
    <property type="match status" value="1"/>
</dbReference>
<organism evidence="10 11">
    <name type="scientific">Desulfotruncus arcticus DSM 17038</name>
    <dbReference type="NCBI Taxonomy" id="1121424"/>
    <lineage>
        <taxon>Bacteria</taxon>
        <taxon>Bacillati</taxon>
        <taxon>Bacillota</taxon>
        <taxon>Clostridia</taxon>
        <taxon>Eubacteriales</taxon>
        <taxon>Desulfallaceae</taxon>
        <taxon>Desulfotruncus</taxon>
    </lineage>
</organism>
<keyword evidence="11" id="KW-1185">Reference proteome</keyword>
<dbReference type="STRING" id="341036.SAMN05660649_00314"/>
<dbReference type="Gene3D" id="1.20.140.10">
    <property type="entry name" value="Butyryl-CoA Dehydrogenase, subunit A, domain 3"/>
    <property type="match status" value="1"/>
</dbReference>
<evidence type="ECO:0000256" key="3">
    <source>
        <dbReference type="ARBA" id="ARBA00022630"/>
    </source>
</evidence>
<dbReference type="Pfam" id="PF12806">
    <property type="entry name" value="Acyl-CoA_dh_C"/>
    <property type="match status" value="1"/>
</dbReference>
<evidence type="ECO:0000313" key="11">
    <source>
        <dbReference type="Proteomes" id="UP000199337"/>
    </source>
</evidence>
<dbReference type="AlphaFoldDB" id="A0A1I2N9A8"/>
<dbReference type="GO" id="GO:0005886">
    <property type="term" value="C:plasma membrane"/>
    <property type="evidence" value="ECO:0007669"/>
    <property type="project" value="TreeGrafter"/>
</dbReference>
<evidence type="ECO:0000259" key="7">
    <source>
        <dbReference type="Pfam" id="PF00441"/>
    </source>
</evidence>
<sequence>MASNFIYSNRDHKFVIKEWLNTEKILNFAAFKDTYDLDDVDMILDEALKVAKEVIAPTNEDGDRIEAKFADGKVATPSSFHKLYNFLQENGYGNSQYDPDEEGKLPTVIHIALDEFFNAANPAFHPYIGLAGGASNLINTYGTEKDKALFLPKMYSGEWAGTMCLTEPCCGSDVGDITTKAFATDEPGVYKIKGTKCFITAGDHDLTDNIIHLLLAKCEGAAPGTKGISLFIVPKIWVNEDGSLGEPNDVTTVAIEHKMGIKGSATAMLSFGDQGTCRGILLGNPPDEKGKAQGMAQMFVMMNGARQGTGLTAMAIAQAAYNYSVAYAKERVQGKAINNPKGDRVRIIDHEDIRRMLMFQKSVIEASRAMIMKNSYYLDLMRFSDDPEERKMAERRVDVNNPLVKAYPSDMVWQTTAEAIQVHGGYGFTEEYPVAQCARDSKILSIWEGTNFIQSLDLVGRKWIMDSGKVFGEWFKEIAASVESNKELEGFAREHEILSKAMGAYREIQGFIAMTFAKNIKVVPLFSTRILHATAMLWGGSLLLEQAAIAVAKIKKLGEDHHDYPFYQGKVQTTKFYIRNIVPEIFKIAEIVKDCDTSAIDIPEEAL</sequence>
<dbReference type="InterPro" id="IPR052166">
    <property type="entry name" value="Diverse_Acyl-CoA_DH"/>
</dbReference>
<dbReference type="InterPro" id="IPR046373">
    <property type="entry name" value="Acyl-CoA_Oxase/DH_mid-dom_sf"/>
</dbReference>
<comment type="cofactor">
    <cofactor evidence="1 6">
        <name>FAD</name>
        <dbReference type="ChEBI" id="CHEBI:57692"/>
    </cofactor>
</comment>
<dbReference type="OrthoDB" id="9802447at2"/>
<dbReference type="Proteomes" id="UP000199337">
    <property type="component" value="Unassembled WGS sequence"/>
</dbReference>
<gene>
    <name evidence="10" type="ORF">SAMN05660649_00314</name>
</gene>
<dbReference type="InterPro" id="IPR025878">
    <property type="entry name" value="Acyl-CoA_dh-like_C_dom"/>
</dbReference>
<accession>A0A1I2N9A8</accession>
<evidence type="ECO:0000256" key="1">
    <source>
        <dbReference type="ARBA" id="ARBA00001974"/>
    </source>
</evidence>
<evidence type="ECO:0000256" key="2">
    <source>
        <dbReference type="ARBA" id="ARBA00009347"/>
    </source>
</evidence>
<reference evidence="11" key="1">
    <citation type="submission" date="2016-10" db="EMBL/GenBank/DDBJ databases">
        <authorList>
            <person name="Varghese N."/>
            <person name="Submissions S."/>
        </authorList>
    </citation>
    <scope>NUCLEOTIDE SEQUENCE [LARGE SCALE GENOMIC DNA]</scope>
    <source>
        <strain evidence="11">DSM 17038</strain>
    </source>
</reference>
<evidence type="ECO:0000256" key="6">
    <source>
        <dbReference type="RuleBase" id="RU362125"/>
    </source>
</evidence>
<dbReference type="RefSeq" id="WP_092468027.1">
    <property type="nucleotide sequence ID" value="NZ_FOOX01000001.1"/>
</dbReference>
<dbReference type="Gene3D" id="1.10.540.10">
    <property type="entry name" value="Acyl-CoA dehydrogenase/oxidase, N-terminal domain"/>
    <property type="match status" value="1"/>
</dbReference>
<dbReference type="GO" id="GO:0050660">
    <property type="term" value="F:flavin adenine dinucleotide binding"/>
    <property type="evidence" value="ECO:0007669"/>
    <property type="project" value="InterPro"/>
</dbReference>